<dbReference type="FunFam" id="3.40.50.2000:FF:000021">
    <property type="entry name" value="UDP-glucuronosyltransferase"/>
    <property type="match status" value="1"/>
</dbReference>
<keyword evidence="5" id="KW-0812">Transmembrane</keyword>
<organism evidence="6 7">
    <name type="scientific">Candidula unifasciata</name>
    <dbReference type="NCBI Taxonomy" id="100452"/>
    <lineage>
        <taxon>Eukaryota</taxon>
        <taxon>Metazoa</taxon>
        <taxon>Spiralia</taxon>
        <taxon>Lophotrochozoa</taxon>
        <taxon>Mollusca</taxon>
        <taxon>Gastropoda</taxon>
        <taxon>Heterobranchia</taxon>
        <taxon>Euthyneura</taxon>
        <taxon>Panpulmonata</taxon>
        <taxon>Eupulmonata</taxon>
        <taxon>Stylommatophora</taxon>
        <taxon>Helicina</taxon>
        <taxon>Helicoidea</taxon>
        <taxon>Geomitridae</taxon>
        <taxon>Candidula</taxon>
    </lineage>
</organism>
<dbReference type="PANTHER" id="PTHR48043:SF145">
    <property type="entry name" value="FI06409P-RELATED"/>
    <property type="match status" value="1"/>
</dbReference>
<dbReference type="EC" id="2.4.1.17" evidence="5"/>
<dbReference type="PROSITE" id="PS00375">
    <property type="entry name" value="UDPGT"/>
    <property type="match status" value="1"/>
</dbReference>
<proteinExistence type="inferred from homology"/>
<dbReference type="CDD" id="cd03784">
    <property type="entry name" value="GT1_Gtf-like"/>
    <property type="match status" value="1"/>
</dbReference>
<comment type="subcellular location">
    <subcellularLocation>
        <location evidence="5">Membrane</location>
        <topology evidence="5">Single-pass membrane protein</topology>
    </subcellularLocation>
</comment>
<dbReference type="InterPro" id="IPR002213">
    <property type="entry name" value="UDP_glucos_trans"/>
</dbReference>
<protein>
    <recommendedName>
        <fullName evidence="5">UDP-glucuronosyltransferase</fullName>
        <ecNumber evidence="5">2.4.1.17</ecNumber>
    </recommendedName>
</protein>
<dbReference type="Gene3D" id="3.40.50.2000">
    <property type="entry name" value="Glycogen Phosphorylase B"/>
    <property type="match status" value="1"/>
</dbReference>
<dbReference type="InterPro" id="IPR035595">
    <property type="entry name" value="UDP_glycos_trans_CS"/>
</dbReference>
<dbReference type="Pfam" id="PF00201">
    <property type="entry name" value="UDPGT"/>
    <property type="match status" value="1"/>
</dbReference>
<keyword evidence="3 4" id="KW-0808">Transferase</keyword>
<feature type="transmembrane region" description="Helical" evidence="5">
    <location>
        <begin position="470"/>
        <end position="497"/>
    </location>
</feature>
<dbReference type="GO" id="GO:0015020">
    <property type="term" value="F:glucuronosyltransferase activity"/>
    <property type="evidence" value="ECO:0007669"/>
    <property type="project" value="UniProtKB-EC"/>
</dbReference>
<keyword evidence="7" id="KW-1185">Reference proteome</keyword>
<keyword evidence="5" id="KW-0472">Membrane</keyword>
<dbReference type="OrthoDB" id="5835829at2759"/>
<sequence length="516" mass="58428">MDAQSLLAAILILVSIPTNTQAKTILFYPPPPTSYIVYHANVAGALASLGHDVWLCVPHAQLKKNLVTDKTVNILSYGEDLGDIERQLYQTTRILDKFWEGQPTQGIHALYPVSQLLLKTANVLLADKTFLDKVRNLKPDLIVLESIPFNMNMVVLPYMLDIPFAFIGTNHEAIMSKVPFSPAVTPYSIDFLSDRMTFFQKVYLTLYYLVSINFDLYHDSSLVSKFAPHKPYKSIYDIAANAEIFIAEVDHILDYPRTMLPNTKLIGGSSASPAKPLVGEFQKFVDEATSGIIVMTFGGAVVNLPSDISNKIISAFEQLDLRVVWKINMTSPDPKRIMTSLWIPQNDLLGHQKTKLFVSHCGKNGQYEALYHGVPILCLPIYGDQGYNSERVRVKQLGLYTDIREASADELVALMKEIIYGGKYAENMRKASELYRELYKVPKHEAAYWLDHVIKYGGEYMRSPGQQMPWYQLLVLDVIAFLFLVIVVIVLAFYALIRICYRFYKGSPKKIKSKRN</sequence>
<feature type="signal peptide" evidence="5">
    <location>
        <begin position="1"/>
        <end position="22"/>
    </location>
</feature>
<dbReference type="AlphaFoldDB" id="A0A8S3ZLT8"/>
<evidence type="ECO:0000256" key="4">
    <source>
        <dbReference type="RuleBase" id="RU003718"/>
    </source>
</evidence>
<evidence type="ECO:0000256" key="1">
    <source>
        <dbReference type="ARBA" id="ARBA00009995"/>
    </source>
</evidence>
<comment type="caution">
    <text evidence="6">The sequence shown here is derived from an EMBL/GenBank/DDBJ whole genome shotgun (WGS) entry which is preliminary data.</text>
</comment>
<name>A0A8S3ZLT8_9EUPU</name>
<keyword evidence="2 4" id="KW-0328">Glycosyltransferase</keyword>
<accession>A0A8S3ZLT8</accession>
<evidence type="ECO:0000313" key="6">
    <source>
        <dbReference type="EMBL" id="CAG5130614.1"/>
    </source>
</evidence>
<comment type="similarity">
    <text evidence="1 4">Belongs to the UDP-glycosyltransferase family.</text>
</comment>
<dbReference type="Proteomes" id="UP000678393">
    <property type="component" value="Unassembled WGS sequence"/>
</dbReference>
<reference evidence="6" key="1">
    <citation type="submission" date="2021-04" db="EMBL/GenBank/DDBJ databases">
        <authorList>
            <consortium name="Molecular Ecology Group"/>
        </authorList>
    </citation>
    <scope>NUCLEOTIDE SEQUENCE</scope>
</reference>
<keyword evidence="5" id="KW-1133">Transmembrane helix</keyword>
<feature type="chain" id="PRO_5035958479" description="UDP-glucuronosyltransferase" evidence="5">
    <location>
        <begin position="23"/>
        <end position="516"/>
    </location>
</feature>
<gene>
    <name evidence="6" type="ORF">CUNI_LOCUS16172</name>
</gene>
<dbReference type="SUPFAM" id="SSF53756">
    <property type="entry name" value="UDP-Glycosyltransferase/glycogen phosphorylase"/>
    <property type="match status" value="1"/>
</dbReference>
<evidence type="ECO:0000256" key="5">
    <source>
        <dbReference type="RuleBase" id="RU362059"/>
    </source>
</evidence>
<keyword evidence="5" id="KW-0732">Signal</keyword>
<dbReference type="InterPro" id="IPR050271">
    <property type="entry name" value="UDP-glycosyltransferase"/>
</dbReference>
<dbReference type="EMBL" id="CAJHNH020004139">
    <property type="protein sequence ID" value="CAG5130614.1"/>
    <property type="molecule type" value="Genomic_DNA"/>
</dbReference>
<comment type="catalytic activity">
    <reaction evidence="5">
        <text>glucuronate acceptor + UDP-alpha-D-glucuronate = acceptor beta-D-glucuronoside + UDP + H(+)</text>
        <dbReference type="Rhea" id="RHEA:21032"/>
        <dbReference type="ChEBI" id="CHEBI:15378"/>
        <dbReference type="ChEBI" id="CHEBI:58052"/>
        <dbReference type="ChEBI" id="CHEBI:58223"/>
        <dbReference type="ChEBI" id="CHEBI:132367"/>
        <dbReference type="ChEBI" id="CHEBI:132368"/>
        <dbReference type="EC" id="2.4.1.17"/>
    </reaction>
</comment>
<dbReference type="PANTHER" id="PTHR48043">
    <property type="entry name" value="EG:EG0003.4 PROTEIN-RELATED"/>
    <property type="match status" value="1"/>
</dbReference>
<evidence type="ECO:0000256" key="3">
    <source>
        <dbReference type="ARBA" id="ARBA00022679"/>
    </source>
</evidence>
<dbReference type="GO" id="GO:0016020">
    <property type="term" value="C:membrane"/>
    <property type="evidence" value="ECO:0007669"/>
    <property type="project" value="UniProtKB-SubCell"/>
</dbReference>
<evidence type="ECO:0000313" key="7">
    <source>
        <dbReference type="Proteomes" id="UP000678393"/>
    </source>
</evidence>
<evidence type="ECO:0000256" key="2">
    <source>
        <dbReference type="ARBA" id="ARBA00022676"/>
    </source>
</evidence>